<dbReference type="Proteomes" id="UP001312865">
    <property type="component" value="Unassembled WGS sequence"/>
</dbReference>
<accession>A0ABU8HDD4</accession>
<dbReference type="EMBL" id="JBBAXC010000006">
    <property type="protein sequence ID" value="MEI5907182.1"/>
    <property type="molecule type" value="Genomic_DNA"/>
</dbReference>
<evidence type="ECO:0008006" key="3">
    <source>
        <dbReference type="Google" id="ProtNLM"/>
    </source>
</evidence>
<reference evidence="1 2" key="1">
    <citation type="journal article" date="2018" name="J. Microbiol.">
        <title>Bacillus spongiae sp. nov., isolated from sponge of Jeju Island.</title>
        <authorList>
            <person name="Lee G.E."/>
            <person name="Im W.T."/>
            <person name="Park J.S."/>
        </authorList>
    </citation>
    <scope>NUCLEOTIDE SEQUENCE [LARGE SCALE GENOMIC DNA]</scope>
    <source>
        <strain evidence="1 2">135PIL107-10</strain>
    </source>
</reference>
<organism evidence="1 2">
    <name type="scientific">Bacillus spongiae</name>
    <dbReference type="NCBI Taxonomy" id="2683610"/>
    <lineage>
        <taxon>Bacteria</taxon>
        <taxon>Bacillati</taxon>
        <taxon>Bacillota</taxon>
        <taxon>Bacilli</taxon>
        <taxon>Bacillales</taxon>
        <taxon>Bacillaceae</taxon>
        <taxon>Bacillus</taxon>
    </lineage>
</organism>
<name>A0ABU8HDD4_9BACI</name>
<dbReference type="PROSITE" id="PS51257">
    <property type="entry name" value="PROKAR_LIPOPROTEIN"/>
    <property type="match status" value="1"/>
</dbReference>
<proteinExistence type="predicted"/>
<keyword evidence="2" id="KW-1185">Reference proteome</keyword>
<protein>
    <recommendedName>
        <fullName evidence="3">DUF3939 domain-containing protein</fullName>
    </recommendedName>
</protein>
<evidence type="ECO:0000313" key="2">
    <source>
        <dbReference type="Proteomes" id="UP001312865"/>
    </source>
</evidence>
<dbReference type="RefSeq" id="WP_336586620.1">
    <property type="nucleotide sequence ID" value="NZ_JBBAXC010000006.1"/>
</dbReference>
<comment type="caution">
    <text evidence="1">The sequence shown here is derived from an EMBL/GenBank/DDBJ whole genome shotgun (WGS) entry which is preliminary data.</text>
</comment>
<evidence type="ECO:0000313" key="1">
    <source>
        <dbReference type="EMBL" id="MEI5907182.1"/>
    </source>
</evidence>
<gene>
    <name evidence="1" type="ORF">WAK64_08945</name>
</gene>
<sequence>MKRFSQAFVSMMVLVLLSGCLYPEEQLAQNQIPYEEQIESVQAAINQFKEEENGLLPIKTKEHDTPVYRKYPIDFSKIVPRYMASSPSNSFEKGGIFQYVLIDVEENPTVKLIDLRIPEKIKEIQMRIRSQGYPPMKELIGDNVYTLDFAKLGYKEDPFVVSPFSGVHLPFVITGKGDLYVDYRQDIYMKLEDKMSIQTVNEEDIRSVLLEGSHFVPAYSLPYVLNEKNEPDFNLK</sequence>